<dbReference type="EMBL" id="CDMZ01004666">
    <property type="protein sequence ID" value="CEM50455.1"/>
    <property type="molecule type" value="Genomic_DNA"/>
</dbReference>
<dbReference type="Gene3D" id="3.80.10.10">
    <property type="entry name" value="Ribonuclease Inhibitor"/>
    <property type="match status" value="1"/>
</dbReference>
<dbReference type="VEuPathDB" id="CryptoDB:Cvel_10007"/>
<proteinExistence type="predicted"/>
<sequence>MLSEFVKLGSPLTVADITRFAEAVRVGSLSGLRVLELVGVSESDDEWFGSEGMEALMGSVVESEEGLPFLEKLRLPHTRAGEGGVSLGGALMSGKLPKLSDIDLSNSRLTDEGLRGLRHAVREGGLVGVASLNLSGNEGIEKESWEGFMREIAQSERGMPKLKFLDLSETRADSVGGALSVALASGKLPSLDALGIRSFGLDETGVGDLGEAVRAGGWPSGFTEIGFTLDQTQSDVNLDELIRAIGESEIGLPSFMPRLNLFGGRLSEEALASLAANGGGGVWGQTFAPEISLPL</sequence>
<accession>A0A0G4I0W2</accession>
<dbReference type="SUPFAM" id="SSF52047">
    <property type="entry name" value="RNI-like"/>
    <property type="match status" value="1"/>
</dbReference>
<dbReference type="InterPro" id="IPR032675">
    <property type="entry name" value="LRR_dom_sf"/>
</dbReference>
<name>A0A0G4I0W2_9ALVE</name>
<dbReference type="AlphaFoldDB" id="A0A0G4I0W2"/>
<reference evidence="1" key="1">
    <citation type="submission" date="2014-11" db="EMBL/GenBank/DDBJ databases">
        <authorList>
            <person name="Otto D Thomas"/>
            <person name="Naeem Raeece"/>
        </authorList>
    </citation>
    <scope>NUCLEOTIDE SEQUENCE</scope>
</reference>
<dbReference type="PhylomeDB" id="A0A0G4I0W2"/>
<gene>
    <name evidence="1" type="ORF">Cvel_10007</name>
</gene>
<protein>
    <submittedName>
        <fullName evidence="1">Uncharacterized protein</fullName>
    </submittedName>
</protein>
<evidence type="ECO:0000313" key="1">
    <source>
        <dbReference type="EMBL" id="CEM50455.1"/>
    </source>
</evidence>
<organism evidence="1">
    <name type="scientific">Chromera velia CCMP2878</name>
    <dbReference type="NCBI Taxonomy" id="1169474"/>
    <lineage>
        <taxon>Eukaryota</taxon>
        <taxon>Sar</taxon>
        <taxon>Alveolata</taxon>
        <taxon>Colpodellida</taxon>
        <taxon>Chromeraceae</taxon>
        <taxon>Chromera</taxon>
    </lineage>
</organism>